<comment type="caution">
    <text evidence="7">Lacks conserved residue(s) required for the propagation of feature annotation.</text>
</comment>
<organism evidence="9 10">
    <name type="scientific">Candidatus Neptunichlamydia vexilliferae</name>
    <dbReference type="NCBI Taxonomy" id="1651774"/>
    <lineage>
        <taxon>Bacteria</taxon>
        <taxon>Pseudomonadati</taxon>
        <taxon>Chlamydiota</taxon>
        <taxon>Chlamydiia</taxon>
        <taxon>Parachlamydiales</taxon>
        <taxon>Simkaniaceae</taxon>
        <taxon>Candidatus Neptunichlamydia</taxon>
    </lineage>
</organism>
<evidence type="ECO:0000256" key="5">
    <source>
        <dbReference type="ARBA" id="ARBA00022785"/>
    </source>
</evidence>
<feature type="binding site" evidence="7">
    <location>
        <begin position="94"/>
        <end position="98"/>
    </location>
    <ligand>
        <name>substrate</name>
    </ligand>
</feature>
<comment type="pathway">
    <text evidence="7">tRNA modification; tRNA-queuosine biosynthesis.</text>
</comment>
<feature type="binding site" evidence="7">
    <location>
        <position position="326"/>
    </location>
    <ligand>
        <name>Zn(2+)</name>
        <dbReference type="ChEBI" id="CHEBI:29105"/>
    </ligand>
</feature>
<comment type="function">
    <text evidence="7">Catalyzes the base-exchange of a guanine (G) residue with the queuine precursor 7-aminomethyl-7-deazaguanine (PreQ1) at position 34 (anticodon wobble position) in tRNAs with GU(N) anticodons (tRNA-Asp, -Asn, -His and -Tyr). Catalysis occurs through a double-displacement mechanism. The nucleophile active site attacks the C1' of nucleotide 34 to detach the guanine base from the RNA, forming a covalent enzyme-RNA intermediate. The proton acceptor active site deprotonates the incoming PreQ1, allowing a nucleophilic attack on the C1' of the ribose to form the product. After dissociation, two additional enzymatic reactions on the tRNA convert PreQ1 to queuine (Q), resulting in the hypermodified nucleoside queuosine (7-(((4,5-cis-dihydroxy-2-cyclopenten-1-yl)amino)methyl)-7-deazaguanosine).</text>
</comment>
<feature type="active site" description="Nucleophile" evidence="7">
    <location>
        <position position="286"/>
    </location>
</feature>
<keyword evidence="5 7" id="KW-0671">Queuosine biosynthesis</keyword>
<keyword evidence="3 7" id="KW-0819">tRNA processing</keyword>
<feature type="binding site" evidence="7">
    <location>
        <position position="355"/>
    </location>
    <ligand>
        <name>Zn(2+)</name>
        <dbReference type="ChEBI" id="CHEBI:29105"/>
    </ligand>
</feature>
<keyword evidence="10" id="KW-1185">Reference proteome</keyword>
<comment type="caution">
    <text evidence="9">The sequence shown here is derived from an EMBL/GenBank/DDBJ whole genome shotgun (WGS) entry which is preliminary data.</text>
</comment>
<comment type="catalytic activity">
    <reaction evidence="7">
        <text>7-aminomethyl-7-carbaguanine + guanosine(34) in tRNA = 7-aminomethyl-7-carbaguanosine(34) in tRNA + guanine</text>
        <dbReference type="Rhea" id="RHEA:24104"/>
        <dbReference type="Rhea" id="RHEA-COMP:10341"/>
        <dbReference type="Rhea" id="RHEA-COMP:10342"/>
        <dbReference type="ChEBI" id="CHEBI:16235"/>
        <dbReference type="ChEBI" id="CHEBI:58703"/>
        <dbReference type="ChEBI" id="CHEBI:74269"/>
        <dbReference type="ChEBI" id="CHEBI:82833"/>
        <dbReference type="EC" id="2.4.2.29"/>
    </reaction>
</comment>
<dbReference type="Proteomes" id="UP001194714">
    <property type="component" value="Unassembled WGS sequence"/>
</dbReference>
<dbReference type="HAMAP" id="MF_00168">
    <property type="entry name" value="Q_tRNA_Tgt"/>
    <property type="match status" value="1"/>
</dbReference>
<dbReference type="InterPro" id="IPR004803">
    <property type="entry name" value="TGT"/>
</dbReference>
<comment type="cofactor">
    <cofactor evidence="7">
        <name>Zn(2+)</name>
        <dbReference type="ChEBI" id="CHEBI:29105"/>
    </cofactor>
    <text evidence="7">Binds 1 zinc ion per subunit.</text>
</comment>
<comment type="similarity">
    <text evidence="7">Belongs to the queuine tRNA-ribosyltransferase family.</text>
</comment>
<dbReference type="PANTHER" id="PTHR43468">
    <property type="match status" value="1"/>
</dbReference>
<dbReference type="EMBL" id="JAAEJV010000021">
    <property type="protein sequence ID" value="MBF5059407.1"/>
    <property type="molecule type" value="Genomic_DNA"/>
</dbReference>
<dbReference type="InterPro" id="IPR036511">
    <property type="entry name" value="TGT-like_sf"/>
</dbReference>
<evidence type="ECO:0000256" key="1">
    <source>
        <dbReference type="ARBA" id="ARBA00022676"/>
    </source>
</evidence>
<evidence type="ECO:0000256" key="3">
    <source>
        <dbReference type="ARBA" id="ARBA00022694"/>
    </source>
</evidence>
<dbReference type="GO" id="GO:0016757">
    <property type="term" value="F:glycosyltransferase activity"/>
    <property type="evidence" value="ECO:0007669"/>
    <property type="project" value="UniProtKB-KW"/>
</dbReference>
<evidence type="ECO:0000256" key="2">
    <source>
        <dbReference type="ARBA" id="ARBA00022679"/>
    </source>
</evidence>
<evidence type="ECO:0000259" key="8">
    <source>
        <dbReference type="Pfam" id="PF01702"/>
    </source>
</evidence>
<dbReference type="Pfam" id="PF01702">
    <property type="entry name" value="TGT"/>
    <property type="match status" value="1"/>
</dbReference>
<name>A0ABS0B0N9_9BACT</name>
<keyword evidence="4 7" id="KW-0479">Metal-binding</keyword>
<keyword evidence="6 7" id="KW-0862">Zinc</keyword>
<dbReference type="InterPro" id="IPR002616">
    <property type="entry name" value="tRNA_ribo_trans-like"/>
</dbReference>
<keyword evidence="2 7" id="KW-0808">Transferase</keyword>
<dbReference type="EC" id="2.4.2.29" evidence="7"/>
<accession>A0ABS0B0N9</accession>
<dbReference type="NCBIfam" id="TIGR00430">
    <property type="entry name" value="Q_tRNA_tgt"/>
    <property type="match status" value="1"/>
</dbReference>
<gene>
    <name evidence="7" type="primary">tgt</name>
    <name evidence="9" type="ORF">NEPTK9_000921</name>
</gene>
<comment type="subunit">
    <text evidence="7">Homodimer. Within each dimer, one monomer is responsible for RNA recognition and catalysis, while the other monomer binds to the replacement base PreQ1.</text>
</comment>
<feature type="active site" description="Proton acceptor" evidence="7">
    <location>
        <position position="94"/>
    </location>
</feature>
<evidence type="ECO:0000313" key="9">
    <source>
        <dbReference type="EMBL" id="MBF5059407.1"/>
    </source>
</evidence>
<protein>
    <recommendedName>
        <fullName evidence="7">Queuine tRNA-ribosyltransferase</fullName>
        <ecNumber evidence="7">2.4.2.29</ecNumber>
    </recommendedName>
    <alternativeName>
        <fullName evidence="7">Guanine insertion enzyme</fullName>
    </alternativeName>
    <alternativeName>
        <fullName evidence="7">tRNA-guanine transglycosylase</fullName>
    </alternativeName>
</protein>
<evidence type="ECO:0000313" key="10">
    <source>
        <dbReference type="Proteomes" id="UP001194714"/>
    </source>
</evidence>
<dbReference type="Gene3D" id="3.20.20.105">
    <property type="entry name" value="Queuine tRNA-ribosyltransferase-like"/>
    <property type="match status" value="1"/>
</dbReference>
<evidence type="ECO:0000256" key="4">
    <source>
        <dbReference type="ARBA" id="ARBA00022723"/>
    </source>
</evidence>
<reference evidence="9 10" key="1">
    <citation type="submission" date="2020-01" db="EMBL/GenBank/DDBJ databases">
        <title>Draft genome sequence of Cand. Neptunochlamydia vexilliferae K9.</title>
        <authorList>
            <person name="Schulz F."/>
            <person name="Koestlbacher S."/>
            <person name="Wascher F."/>
            <person name="Pizzetti I."/>
            <person name="Horn M."/>
        </authorList>
    </citation>
    <scope>NUCLEOTIDE SEQUENCE [LARGE SCALE GENOMIC DNA]</scope>
    <source>
        <strain evidence="9 10">K9</strain>
    </source>
</reference>
<evidence type="ECO:0000256" key="6">
    <source>
        <dbReference type="ARBA" id="ARBA00022833"/>
    </source>
</evidence>
<dbReference type="PANTHER" id="PTHR43468:SF1">
    <property type="entry name" value="TRNA-GUANOSINE(34) QUEUINE TRANSGLYCOSYLASE"/>
    <property type="match status" value="1"/>
</dbReference>
<proteinExistence type="inferred from homology"/>
<evidence type="ECO:0000256" key="7">
    <source>
        <dbReference type="HAMAP-Rule" id="MF_00168"/>
    </source>
</evidence>
<feature type="binding site" evidence="7">
    <location>
        <position position="166"/>
    </location>
    <ligand>
        <name>substrate</name>
    </ligand>
</feature>
<dbReference type="RefSeq" id="WP_194847710.1">
    <property type="nucleotide sequence ID" value="NZ_JAAEJV010000021.1"/>
</dbReference>
<sequence>MSPFKFELLHTSTKSRARVGRIHTPHGIIDTPSFVAVGTNGTLKALDNEMVSSIGLQLMFCNTYHLLLQPGPEVIEKGGGIHRFINRNMPIITDSGGFQVFSLAYGSVADELKSKGTKKQGGSVVKINDDGVLFRSYRDGRSILLTPETSVKAQKAIGADIIIPFDELPPYHIKPEELARSLDRTHAWEKRSLDAHLEDPRGQAMYGVIHGGVDDALREKSCHFLRELPFDGFAIGGSMGKTKGQMVTMLSSLLPKLPEKAPNHLLGIADLESLKSCIPLGIDTFDSSYPTKAARHGTLLTREGGMKITRGKHSGEFEPIEKGCPCYTCKNYTRAYIHHLFKAKELTSMTLASIHNLHFMVELMQEYRQLIIDNKV</sequence>
<dbReference type="SUPFAM" id="SSF51713">
    <property type="entry name" value="tRNA-guanine transglycosylase"/>
    <property type="match status" value="1"/>
</dbReference>
<keyword evidence="1 7" id="KW-0328">Glycosyltransferase</keyword>
<feature type="binding site" evidence="7">
    <location>
        <position position="237"/>
    </location>
    <ligand>
        <name>substrate</name>
    </ligand>
</feature>
<feature type="binding site" evidence="7">
    <location>
        <position position="324"/>
    </location>
    <ligand>
        <name>Zn(2+)</name>
        <dbReference type="ChEBI" id="CHEBI:29105"/>
    </ligand>
</feature>
<dbReference type="NCBIfam" id="TIGR00449">
    <property type="entry name" value="tgt_general"/>
    <property type="match status" value="1"/>
</dbReference>
<feature type="region of interest" description="RNA binding; important for wobble base 34 recognition" evidence="7">
    <location>
        <begin position="291"/>
        <end position="295"/>
    </location>
</feature>
<feature type="domain" description="tRNA-guanine(15) transglycosylase-like" evidence="8">
    <location>
        <begin position="16"/>
        <end position="375"/>
    </location>
</feature>
<feature type="binding site" evidence="7">
    <location>
        <position position="329"/>
    </location>
    <ligand>
        <name>Zn(2+)</name>
        <dbReference type="ChEBI" id="CHEBI:29105"/>
    </ligand>
</feature>